<dbReference type="Proteomes" id="UP000827872">
    <property type="component" value="Linkage Group LG13"/>
</dbReference>
<evidence type="ECO:0000313" key="1">
    <source>
        <dbReference type="EMBL" id="KAH8011628.1"/>
    </source>
</evidence>
<proteinExistence type="predicted"/>
<sequence>MREERLRSARFRHQLESCKMPWTGAVNRKSCPGIKWVYINPENRPRPGPFGFSLGIPEECAHQSPGTRLPALLHRHRSRPWVAKGRGPQPPENPPLKCNVIDLSLPEGCGSEHPEAGRQRLPALLHLAIKWPPGTKGQRRPTGLKTLPKLPSIVAGGSPKRTSGPVSDVGGEAPQRSIPTPAGKLQTALDRCCDKKELSR</sequence>
<evidence type="ECO:0000313" key="2">
    <source>
        <dbReference type="Proteomes" id="UP000827872"/>
    </source>
</evidence>
<accession>A0ACB8FX68</accession>
<gene>
    <name evidence="1" type="ORF">K3G42_003390</name>
</gene>
<name>A0ACB8FX68_9SAUR</name>
<protein>
    <submittedName>
        <fullName evidence="1">Uncharacterized protein</fullName>
    </submittedName>
</protein>
<comment type="caution">
    <text evidence="1">The sequence shown here is derived from an EMBL/GenBank/DDBJ whole genome shotgun (WGS) entry which is preliminary data.</text>
</comment>
<dbReference type="EMBL" id="CM037626">
    <property type="protein sequence ID" value="KAH8011628.1"/>
    <property type="molecule type" value="Genomic_DNA"/>
</dbReference>
<keyword evidence="2" id="KW-1185">Reference proteome</keyword>
<organism evidence="1 2">
    <name type="scientific">Sphaerodactylus townsendi</name>
    <dbReference type="NCBI Taxonomy" id="933632"/>
    <lineage>
        <taxon>Eukaryota</taxon>
        <taxon>Metazoa</taxon>
        <taxon>Chordata</taxon>
        <taxon>Craniata</taxon>
        <taxon>Vertebrata</taxon>
        <taxon>Euteleostomi</taxon>
        <taxon>Lepidosauria</taxon>
        <taxon>Squamata</taxon>
        <taxon>Bifurcata</taxon>
        <taxon>Gekkota</taxon>
        <taxon>Sphaerodactylidae</taxon>
        <taxon>Sphaerodactylus</taxon>
    </lineage>
</organism>
<reference evidence="1" key="1">
    <citation type="submission" date="2021-08" db="EMBL/GenBank/DDBJ databases">
        <title>The first chromosome-level gecko genome reveals the dynamic sex chromosomes of Neotropical dwarf geckos (Sphaerodactylidae: Sphaerodactylus).</title>
        <authorList>
            <person name="Pinto B.J."/>
            <person name="Keating S.E."/>
            <person name="Gamble T."/>
        </authorList>
    </citation>
    <scope>NUCLEOTIDE SEQUENCE</scope>
    <source>
        <strain evidence="1">TG3544</strain>
    </source>
</reference>